<gene>
    <name evidence="4" type="ORF">UCDDA912_g04933</name>
</gene>
<keyword evidence="2" id="KW-0812">Transmembrane</keyword>
<dbReference type="EMBL" id="LCUC01000173">
    <property type="protein sequence ID" value="KKY35075.1"/>
    <property type="molecule type" value="Genomic_DNA"/>
</dbReference>
<evidence type="ECO:0000259" key="3">
    <source>
        <dbReference type="PROSITE" id="PS50975"/>
    </source>
</evidence>
<feature type="domain" description="ATP-grasp" evidence="3">
    <location>
        <begin position="245"/>
        <end position="441"/>
    </location>
</feature>
<dbReference type="GO" id="GO:0046872">
    <property type="term" value="F:metal ion binding"/>
    <property type="evidence" value="ECO:0007669"/>
    <property type="project" value="InterPro"/>
</dbReference>
<dbReference type="Gene3D" id="3.30.470.20">
    <property type="entry name" value="ATP-grasp fold, B domain"/>
    <property type="match status" value="1"/>
</dbReference>
<dbReference type="OrthoDB" id="186626at2759"/>
<protein>
    <submittedName>
        <fullName evidence="4">Putative carbamoylphosphate synthase large subunit</fullName>
    </submittedName>
</protein>
<keyword evidence="2" id="KW-0472">Membrane</keyword>
<dbReference type="STRING" id="1214573.A0A0G2I5A4"/>
<accession>A0A0G2I5A4</accession>
<feature type="transmembrane region" description="Helical" evidence="2">
    <location>
        <begin position="39"/>
        <end position="62"/>
    </location>
</feature>
<dbReference type="InterPro" id="IPR011761">
    <property type="entry name" value="ATP-grasp"/>
</dbReference>
<evidence type="ECO:0000256" key="1">
    <source>
        <dbReference type="PROSITE-ProRule" id="PRU00409"/>
    </source>
</evidence>
<evidence type="ECO:0000313" key="5">
    <source>
        <dbReference type="Proteomes" id="UP000034680"/>
    </source>
</evidence>
<evidence type="ECO:0000256" key="2">
    <source>
        <dbReference type="SAM" id="Phobius"/>
    </source>
</evidence>
<keyword evidence="2" id="KW-1133">Transmembrane helix</keyword>
<dbReference type="AlphaFoldDB" id="A0A0G2I5A4"/>
<dbReference type="PROSITE" id="PS50975">
    <property type="entry name" value="ATP_GRASP"/>
    <property type="match status" value="1"/>
</dbReference>
<keyword evidence="1" id="KW-0547">Nucleotide-binding</keyword>
<organism evidence="4 5">
    <name type="scientific">Diaporthe ampelina</name>
    <dbReference type="NCBI Taxonomy" id="1214573"/>
    <lineage>
        <taxon>Eukaryota</taxon>
        <taxon>Fungi</taxon>
        <taxon>Dikarya</taxon>
        <taxon>Ascomycota</taxon>
        <taxon>Pezizomycotina</taxon>
        <taxon>Sordariomycetes</taxon>
        <taxon>Sordariomycetidae</taxon>
        <taxon>Diaporthales</taxon>
        <taxon>Diaporthaceae</taxon>
        <taxon>Diaporthe</taxon>
    </lineage>
</organism>
<reference evidence="4 5" key="1">
    <citation type="submission" date="2015-05" db="EMBL/GenBank/DDBJ databases">
        <title>Distinctive expansion of gene families associated with plant cell wall degradation and secondary metabolism in the genomes of grapevine trunk pathogens.</title>
        <authorList>
            <person name="Lawrence D.P."/>
            <person name="Travadon R."/>
            <person name="Rolshausen P.E."/>
            <person name="Baumgartner K."/>
        </authorList>
    </citation>
    <scope>NUCLEOTIDE SEQUENCE [LARGE SCALE GENOMIC DNA]</scope>
    <source>
        <strain evidence="4">DA912</strain>
    </source>
</reference>
<dbReference type="SUPFAM" id="SSF56059">
    <property type="entry name" value="Glutathione synthetase ATP-binding domain-like"/>
    <property type="match status" value="1"/>
</dbReference>
<name>A0A0G2I5A4_9PEZI</name>
<proteinExistence type="predicted"/>
<evidence type="ECO:0000313" key="4">
    <source>
        <dbReference type="EMBL" id="KKY35075.1"/>
    </source>
</evidence>
<comment type="caution">
    <text evidence="4">The sequence shown here is derived from an EMBL/GenBank/DDBJ whole genome shotgun (WGS) entry which is preliminary data.</text>
</comment>
<dbReference type="Proteomes" id="UP000034680">
    <property type="component" value="Unassembled WGS sequence"/>
</dbReference>
<keyword evidence="5" id="KW-1185">Reference proteome</keyword>
<keyword evidence="1" id="KW-0067">ATP-binding</keyword>
<sequence>MTVSQANGKSDIMAPDGIITTIPSLAFLRVPVKEHVKIFLLLALSIFFLPISYAIAITLTAVPPSVLAYFQPFSRSTLTGALFHRTQCRAKPTFRQRTILVTGVGMTKGLTLARAFWLCGYRVVAADFDVGSCAAWTPWKKGRWSYSLAFDAVYSLRRPVVKDGMDDREKEEVRTAYTRDICKIVEDEVVDLWVSCSGVASAVEDAMVKEALDKVSPSPRGRRRCACIQFDVPTTSTLHEKSAFIRHTKALKLTVPETFEVTSQAEVLDALASATRENPGRKFILKPVGMDDANRGNMTLLPLPTARETGSFVRRLPVSRARPWILQQFIRGGREYCTHALVVGGAVKVFAACPSSELLMHYEALPADDPLTAEMLDFTTKFAAAAGAGFTGHLSFDFMAEEDGDGGARLYAIECNPRAHTAVALFAQPGEQMRWMVEAYASAVNAPLKPLKAMGNSGAAPGMVWPPADATPRYWIGHDFVTRALLPWLNLLLWKPGSGGLLVDGVGELVQHVLYWKDGTFELWDPWPFVALYHHYWPRAILASWWKGEQWSRLNVSTTKMFIC</sequence>
<dbReference type="GO" id="GO:0005524">
    <property type="term" value="F:ATP binding"/>
    <property type="evidence" value="ECO:0007669"/>
    <property type="project" value="UniProtKB-UniRule"/>
</dbReference>
<reference evidence="4 5" key="2">
    <citation type="submission" date="2015-05" db="EMBL/GenBank/DDBJ databases">
        <authorList>
            <person name="Morales-Cruz A."/>
            <person name="Amrine K.C."/>
            <person name="Cantu D."/>
        </authorList>
    </citation>
    <scope>NUCLEOTIDE SEQUENCE [LARGE SCALE GENOMIC DNA]</scope>
    <source>
        <strain evidence="4">DA912</strain>
    </source>
</reference>